<name>A0A088E4U6_9CREN</name>
<evidence type="ECO:0000256" key="1">
    <source>
        <dbReference type="SAM" id="Phobius"/>
    </source>
</evidence>
<evidence type="ECO:0000313" key="7">
    <source>
        <dbReference type="EMBL" id="AKV82891.1"/>
    </source>
</evidence>
<dbReference type="OMA" id="WITFLAY"/>
<sequence length="255" mass="28311" precursor="true">MTKVKAFLLILMSFAIFLSISKFHLPLSLSLFSALAFWTGIGALLFPRLKWGGGKFYWITFLAYFIYHSLVYALVLGMIEPGGITALRLVSQIHLGYGFEVPPPLEYFPYWISQSPAFWIILGGYEADVVPYTIFMGLLLGNLMGLNVSYITRLGLLRRRMGIARSLLVLPSVGVVSGASCCLALPTIILYTFALSIPSIASPILLVLSSPTYFTFVYYGLPVLSALALYVNLRLVSRMVLTCERQRELNPDSPS</sequence>
<organism evidence="2 8">
    <name type="scientific">Metallosphaera sedula</name>
    <dbReference type="NCBI Taxonomy" id="43687"/>
    <lineage>
        <taxon>Archaea</taxon>
        <taxon>Thermoproteota</taxon>
        <taxon>Thermoprotei</taxon>
        <taxon>Sulfolobales</taxon>
        <taxon>Sulfolobaceae</taxon>
        <taxon>Metallosphaera</taxon>
    </lineage>
</organism>
<evidence type="ECO:0000313" key="9">
    <source>
        <dbReference type="Proteomes" id="UP000056255"/>
    </source>
</evidence>
<dbReference type="EMBL" id="CP012175">
    <property type="protein sequence ID" value="AKV80648.1"/>
    <property type="molecule type" value="Genomic_DNA"/>
</dbReference>
<evidence type="ECO:0000313" key="6">
    <source>
        <dbReference type="EMBL" id="AKV80648.1"/>
    </source>
</evidence>
<evidence type="ECO:0000313" key="5">
    <source>
        <dbReference type="EMBL" id="AKV78403.1"/>
    </source>
</evidence>
<evidence type="ECO:0000313" key="13">
    <source>
        <dbReference type="Proteomes" id="UP000068832"/>
    </source>
</evidence>
<dbReference type="EMBL" id="CP008822">
    <property type="protein sequence ID" value="AIM26988.1"/>
    <property type="molecule type" value="Genomic_DNA"/>
</dbReference>
<accession>A0A088E4U6</accession>
<dbReference type="Proteomes" id="UP000062475">
    <property type="component" value="Chromosome"/>
</dbReference>
<dbReference type="Proteomes" id="UP000029084">
    <property type="component" value="Chromosome"/>
</dbReference>
<reference evidence="2 8" key="1">
    <citation type="journal article" date="2014" name="J. Bacteriol.">
        <title>Role of an Archaeal PitA Transporter in the Copper and Arsenic Resistance of Metallosphaera sedula, an Extreme Thermoacidophile.</title>
        <authorList>
            <person name="McCarthy S."/>
            <person name="Ai C."/>
            <person name="Wheaton G."/>
            <person name="Tevatia R."/>
            <person name="Eckrich V."/>
            <person name="Kelly R."/>
            <person name="Blum P."/>
        </authorList>
    </citation>
    <scope>NUCLEOTIDE SEQUENCE [LARGE SCALE GENOMIC DNA]</scope>
    <source>
        <strain evidence="2 8">CuR1</strain>
    </source>
</reference>
<dbReference type="PATRIC" id="fig|43687.5.peg.848"/>
<reference evidence="7 9" key="3">
    <citation type="submission" date="2015-07" db="EMBL/GenBank/DDBJ databases">
        <title>Physiological, transcriptional responses and genome re-sequencing of acid resistant extremely thermoacidophilic Metallosphaera sedula SARC-M1.</title>
        <authorList>
            <person name="Ai C."/>
            <person name="McCarthy S."/>
            <person name="Eckrich V."/>
            <person name="Rudrappa D."/>
            <person name="Qiu G."/>
            <person name="Blum P."/>
        </authorList>
    </citation>
    <scope>NUCLEOTIDE SEQUENCE [LARGE SCALE GENOMIC DNA]</scope>
    <source>
        <strain evidence="7 9">SARC-M1</strain>
    </source>
</reference>
<dbReference type="Proteomes" id="UP000056255">
    <property type="component" value="Chromosome"/>
</dbReference>
<feature type="transmembrane region" description="Helical" evidence="1">
    <location>
        <begin position="132"/>
        <end position="156"/>
    </location>
</feature>
<feature type="transmembrane region" description="Helical" evidence="1">
    <location>
        <begin position="31"/>
        <end position="49"/>
    </location>
</feature>
<dbReference type="EMBL" id="CP012173">
    <property type="protein sequence ID" value="AKV76151.1"/>
    <property type="molecule type" value="Genomic_DNA"/>
</dbReference>
<feature type="transmembrane region" description="Helical" evidence="1">
    <location>
        <begin position="168"/>
        <end position="193"/>
    </location>
</feature>
<evidence type="ECO:0000313" key="8">
    <source>
        <dbReference type="Proteomes" id="UP000029084"/>
    </source>
</evidence>
<dbReference type="EMBL" id="CP012176">
    <property type="protein sequence ID" value="AKV82891.1"/>
    <property type="molecule type" value="Genomic_DNA"/>
</dbReference>
<gene>
    <name evidence="2" type="ORF">HA72_0827</name>
    <name evidence="3" type="ORF">MsedA_0842</name>
    <name evidence="4" type="ORF">MsedB_0843</name>
    <name evidence="5" type="ORF">MsedC_0842</name>
    <name evidence="6" type="ORF">MsedD_0843</name>
    <name evidence="7" type="ORF">MsedE_0842</name>
</gene>
<dbReference type="RefSeq" id="WP_012020789.1">
    <property type="nucleotide sequence ID" value="NZ_CP008822.1"/>
</dbReference>
<dbReference type="EMBL" id="CP012174">
    <property type="protein sequence ID" value="AKV78403.1"/>
    <property type="molecule type" value="Genomic_DNA"/>
</dbReference>
<feature type="transmembrane region" description="Helical" evidence="1">
    <location>
        <begin position="56"/>
        <end position="79"/>
    </location>
</feature>
<dbReference type="GeneID" id="91755287"/>
<dbReference type="EMBL" id="CP012172">
    <property type="protein sequence ID" value="AKV73910.1"/>
    <property type="molecule type" value="Genomic_DNA"/>
</dbReference>
<feature type="transmembrane region" description="Helical" evidence="1">
    <location>
        <begin position="213"/>
        <end position="231"/>
    </location>
</feature>
<dbReference type="Proteomes" id="UP000068832">
    <property type="component" value="Chromosome"/>
</dbReference>
<reference evidence="10 11" key="2">
    <citation type="journal article" date="2015" name="Genome Announc.">
        <title>Complete Genome Sequences of Evolved Arsenate-Resistant Metallosphaera sedula Strains.</title>
        <authorList>
            <person name="Ai C."/>
            <person name="McCarthy S."/>
            <person name="Schackwitz W."/>
            <person name="Martin J."/>
            <person name="Lipzen A."/>
            <person name="Blum P."/>
        </authorList>
    </citation>
    <scope>NUCLEOTIDE SEQUENCE [LARGE SCALE GENOMIC DNA]</scope>
    <source>
        <strain evidence="5 11">ARS120-1</strain>
        <strain evidence="6 10">ARS120-2</strain>
        <strain evidence="3 13">ARS50-1</strain>
        <strain evidence="4 12">ARS50-2</strain>
    </source>
</reference>
<evidence type="ECO:0000313" key="3">
    <source>
        <dbReference type="EMBL" id="AKV73910.1"/>
    </source>
</evidence>
<evidence type="ECO:0000313" key="4">
    <source>
        <dbReference type="EMBL" id="AKV76151.1"/>
    </source>
</evidence>
<keyword evidence="1" id="KW-1133">Transmembrane helix</keyword>
<protein>
    <submittedName>
        <fullName evidence="2">Uncharacterized protein</fullName>
    </submittedName>
</protein>
<evidence type="ECO:0000313" key="12">
    <source>
        <dbReference type="Proteomes" id="UP000062475"/>
    </source>
</evidence>
<evidence type="ECO:0000313" key="2">
    <source>
        <dbReference type="EMBL" id="AIM26988.1"/>
    </source>
</evidence>
<dbReference type="Proteomes" id="UP000062398">
    <property type="component" value="Chromosome"/>
</dbReference>
<dbReference type="AlphaFoldDB" id="A0A088E4U6"/>
<dbReference type="OrthoDB" id="34768at2157"/>
<dbReference type="Proteomes" id="UP000061362">
    <property type="component" value="Chromosome"/>
</dbReference>
<evidence type="ECO:0000313" key="10">
    <source>
        <dbReference type="Proteomes" id="UP000061362"/>
    </source>
</evidence>
<evidence type="ECO:0000313" key="11">
    <source>
        <dbReference type="Proteomes" id="UP000062398"/>
    </source>
</evidence>
<keyword evidence="1" id="KW-0472">Membrane</keyword>
<proteinExistence type="predicted"/>
<keyword evidence="1" id="KW-0812">Transmembrane</keyword>